<evidence type="ECO:0000256" key="9">
    <source>
        <dbReference type="ARBA" id="ARBA00023295"/>
    </source>
</evidence>
<keyword evidence="5 10" id="KW-0378">Hydrolase</keyword>
<dbReference type="InterPro" id="IPR023346">
    <property type="entry name" value="Lysozyme-like_dom_sf"/>
</dbReference>
<dbReference type="GO" id="GO:0030430">
    <property type="term" value="C:host cell cytoplasm"/>
    <property type="evidence" value="ECO:0007669"/>
    <property type="project" value="UniProtKB-SubCell"/>
</dbReference>
<organism evidence="12">
    <name type="scientific">uncultured Caudovirales phage</name>
    <dbReference type="NCBI Taxonomy" id="2100421"/>
    <lineage>
        <taxon>Viruses</taxon>
        <taxon>Duplodnaviria</taxon>
        <taxon>Heunggongvirae</taxon>
        <taxon>Uroviricota</taxon>
        <taxon>Caudoviricetes</taxon>
        <taxon>Peduoviridae</taxon>
        <taxon>Maltschvirus</taxon>
        <taxon>Maltschvirus maltsch</taxon>
    </lineage>
</organism>
<dbReference type="HAMAP" id="MF_04110">
    <property type="entry name" value="ENDOLYSIN_T4"/>
    <property type="match status" value="1"/>
</dbReference>
<accession>A0A6J5PQB6</accession>
<dbReference type="InterPro" id="IPR023347">
    <property type="entry name" value="Lysozyme_dom_sf"/>
</dbReference>
<dbReference type="GO" id="GO:0009253">
    <property type="term" value="P:peptidoglycan catabolic process"/>
    <property type="evidence" value="ECO:0007669"/>
    <property type="project" value="UniProtKB-UniRule"/>
</dbReference>
<dbReference type="EMBL" id="LR796857">
    <property type="protein sequence ID" value="CAB4169754.1"/>
    <property type="molecule type" value="Genomic_DNA"/>
</dbReference>
<reference evidence="12" key="1">
    <citation type="submission" date="2020-05" db="EMBL/GenBank/DDBJ databases">
        <authorList>
            <person name="Chiriac C."/>
            <person name="Salcher M."/>
            <person name="Ghai R."/>
            <person name="Kavagutti S V."/>
        </authorList>
    </citation>
    <scope>NUCLEOTIDE SEQUENCE</scope>
</reference>
<dbReference type="InterPro" id="IPR033907">
    <property type="entry name" value="Endolysin_autolysin"/>
</dbReference>
<keyword evidence="9 10" id="KW-0326">Glycosidase</keyword>
<dbReference type="PANTHER" id="PTHR38107:SF3">
    <property type="entry name" value="LYSOZYME RRRD-RELATED"/>
    <property type="match status" value="1"/>
</dbReference>
<keyword evidence="7 10" id="KW-0578">Host cell lysis by virus</keyword>
<dbReference type="InterPro" id="IPR034690">
    <property type="entry name" value="Endolysin_T4_type"/>
</dbReference>
<evidence type="ECO:0000256" key="4">
    <source>
        <dbReference type="ARBA" id="ARBA00022638"/>
    </source>
</evidence>
<evidence type="ECO:0000256" key="1">
    <source>
        <dbReference type="ARBA" id="ARBA00000632"/>
    </source>
</evidence>
<evidence type="ECO:0000256" key="11">
    <source>
        <dbReference type="RuleBase" id="RU003788"/>
    </source>
</evidence>
<keyword evidence="8 10" id="KW-1035">Host cytoplasm</keyword>
<name>A0A6J5PQB6_9CAUD</name>
<comment type="similarity">
    <text evidence="10 11">Belongs to the glycosyl hydrolase 24 family.</text>
</comment>
<dbReference type="GO" id="GO:0042742">
    <property type="term" value="P:defense response to bacterium"/>
    <property type="evidence" value="ECO:0007669"/>
    <property type="project" value="UniProtKB-KW"/>
</dbReference>
<dbReference type="PANTHER" id="PTHR38107">
    <property type="match status" value="1"/>
</dbReference>
<comment type="catalytic activity">
    <reaction evidence="1 10 11">
        <text>Hydrolysis of (1-&gt;4)-beta-linkages between N-acetylmuramic acid and N-acetyl-D-glucosamine residues in a peptidoglycan and between N-acetyl-D-glucosamine residues in chitodextrins.</text>
        <dbReference type="EC" id="3.2.1.17"/>
    </reaction>
</comment>
<gene>
    <name evidence="12" type="ORF">UFOVP907_9</name>
</gene>
<sequence length="148" mass="15805">MKFSDNGIEHLKTLEGFRAKPYADSGGKMTVGYGHLIVPGDGVGGNGDIIDAVKATQLLSDDVKRTVDGVNAAVTSTINQNQFDALVLFAYNVGVTAFKNSTLLKLLNTGDLVGASEQFLRWDRVGGVSVPGLHNRRVAEQTLFLTPI</sequence>
<dbReference type="EC" id="3.2.1.17" evidence="10"/>
<evidence type="ECO:0000256" key="5">
    <source>
        <dbReference type="ARBA" id="ARBA00022801"/>
    </source>
</evidence>
<dbReference type="InterPro" id="IPR051018">
    <property type="entry name" value="Bacteriophage_GH24"/>
</dbReference>
<keyword evidence="3 10" id="KW-1188">Viral release from host cell</keyword>
<protein>
    <recommendedName>
        <fullName evidence="10">Endolysin</fullName>
        <ecNumber evidence="10">3.2.1.17</ecNumber>
    </recommendedName>
    <alternativeName>
        <fullName evidence="10">Lysis protein</fullName>
    </alternativeName>
    <alternativeName>
        <fullName evidence="10">Lysozyme</fullName>
    </alternativeName>
    <alternativeName>
        <fullName evidence="10">Muramidase</fullName>
    </alternativeName>
</protein>
<keyword evidence="4 10" id="KW-0081">Bacteriolytic enzyme</keyword>
<feature type="active site" description="Proton donor/acceptor" evidence="10">
    <location>
        <position position="24"/>
    </location>
</feature>
<comment type="function">
    <text evidence="10">Endolysin with lysozyme activity that degrades host peptidoglycans and participates with the holin and spanin proteins in the sequential events which lead to the programmed host cell lysis releasing the mature viral particles. Once the holin has permeabilized the host cell membrane, the endolysin can reach the periplasm and break down the peptidoglycan layer.</text>
</comment>
<dbReference type="GO" id="GO:0003796">
    <property type="term" value="F:lysozyme activity"/>
    <property type="evidence" value="ECO:0007669"/>
    <property type="project" value="UniProtKB-UniRule"/>
</dbReference>
<comment type="subcellular location">
    <subcellularLocation>
        <location evidence="10">Host cytoplasm</location>
    </subcellularLocation>
    <text evidence="10">The endolysin is cytoplasmic, but can reach the periplasmic space with the help of the holins which disrupt the host cell membrane.</text>
</comment>
<evidence type="ECO:0000256" key="2">
    <source>
        <dbReference type="ARBA" id="ARBA00022529"/>
    </source>
</evidence>
<keyword evidence="6 10" id="KW-0204">Cytolysis</keyword>
<dbReference type="SUPFAM" id="SSF53955">
    <property type="entry name" value="Lysozyme-like"/>
    <property type="match status" value="1"/>
</dbReference>
<evidence type="ECO:0000256" key="3">
    <source>
        <dbReference type="ARBA" id="ARBA00022612"/>
    </source>
</evidence>
<evidence type="ECO:0000256" key="6">
    <source>
        <dbReference type="ARBA" id="ARBA00022852"/>
    </source>
</evidence>
<dbReference type="Pfam" id="PF00959">
    <property type="entry name" value="Phage_lysozyme"/>
    <property type="match status" value="1"/>
</dbReference>
<evidence type="ECO:0000256" key="8">
    <source>
        <dbReference type="ARBA" id="ARBA00023200"/>
    </source>
</evidence>
<dbReference type="InterPro" id="IPR002196">
    <property type="entry name" value="Glyco_hydro_24"/>
</dbReference>
<proteinExistence type="inferred from homology"/>
<dbReference type="CDD" id="cd00737">
    <property type="entry name" value="lyz_endolysin_autolysin"/>
    <property type="match status" value="1"/>
</dbReference>
<evidence type="ECO:0000313" key="12">
    <source>
        <dbReference type="EMBL" id="CAB4169754.1"/>
    </source>
</evidence>
<dbReference type="GO" id="GO:0044659">
    <property type="term" value="P:viral release from host cell by cytolysis"/>
    <property type="evidence" value="ECO:0007669"/>
    <property type="project" value="UniProtKB-UniRule"/>
</dbReference>
<evidence type="ECO:0000256" key="10">
    <source>
        <dbReference type="HAMAP-Rule" id="MF_04110"/>
    </source>
</evidence>
<dbReference type="GO" id="GO:0016998">
    <property type="term" value="P:cell wall macromolecule catabolic process"/>
    <property type="evidence" value="ECO:0007669"/>
    <property type="project" value="InterPro"/>
</dbReference>
<evidence type="ECO:0000256" key="7">
    <source>
        <dbReference type="ARBA" id="ARBA00023142"/>
    </source>
</evidence>
<feature type="active site" description="Proton donor/acceptor" evidence="10">
    <location>
        <position position="15"/>
    </location>
</feature>
<dbReference type="Gene3D" id="1.10.530.40">
    <property type="match status" value="1"/>
</dbReference>
<keyword evidence="2 10" id="KW-0929">Antimicrobial</keyword>